<comment type="caution">
    <text evidence="2">The sequence shown here is derived from an EMBL/GenBank/DDBJ whole genome shotgun (WGS) entry which is preliminary data.</text>
</comment>
<dbReference type="AlphaFoldDB" id="A0AA36H6P8"/>
<accession>A0AA36H6P8</accession>
<reference evidence="2" key="1">
    <citation type="submission" date="2023-07" db="EMBL/GenBank/DDBJ databases">
        <authorList>
            <consortium name="CYATHOMIX"/>
        </authorList>
    </citation>
    <scope>NUCLEOTIDE SEQUENCE</scope>
    <source>
        <strain evidence="2">N/A</strain>
    </source>
</reference>
<dbReference type="EMBL" id="CATQJL010000316">
    <property type="protein sequence ID" value="CAJ0604967.1"/>
    <property type="molecule type" value="Genomic_DNA"/>
</dbReference>
<protein>
    <submittedName>
        <fullName evidence="2">Uncharacterized protein</fullName>
    </submittedName>
</protein>
<feature type="region of interest" description="Disordered" evidence="1">
    <location>
        <begin position="47"/>
        <end position="66"/>
    </location>
</feature>
<dbReference type="Proteomes" id="UP001176961">
    <property type="component" value="Unassembled WGS sequence"/>
</dbReference>
<evidence type="ECO:0000313" key="3">
    <source>
        <dbReference type="Proteomes" id="UP001176961"/>
    </source>
</evidence>
<sequence length="66" mass="7237">MWVSIIILRSSSQLSLVMAIACCLGWHKLLIFYSKYGEKRLSCFSDSGTANSKVTTGGRSSTVFSL</sequence>
<name>A0AA36H6P8_CYLNA</name>
<gene>
    <name evidence="2" type="ORF">CYNAS_LOCUS16950</name>
</gene>
<evidence type="ECO:0000256" key="1">
    <source>
        <dbReference type="SAM" id="MobiDB-lite"/>
    </source>
</evidence>
<keyword evidence="3" id="KW-1185">Reference proteome</keyword>
<organism evidence="2 3">
    <name type="scientific">Cylicocyclus nassatus</name>
    <name type="common">Nematode worm</name>
    <dbReference type="NCBI Taxonomy" id="53992"/>
    <lineage>
        <taxon>Eukaryota</taxon>
        <taxon>Metazoa</taxon>
        <taxon>Ecdysozoa</taxon>
        <taxon>Nematoda</taxon>
        <taxon>Chromadorea</taxon>
        <taxon>Rhabditida</taxon>
        <taxon>Rhabditina</taxon>
        <taxon>Rhabditomorpha</taxon>
        <taxon>Strongyloidea</taxon>
        <taxon>Strongylidae</taxon>
        <taxon>Cylicocyclus</taxon>
    </lineage>
</organism>
<evidence type="ECO:0000313" key="2">
    <source>
        <dbReference type="EMBL" id="CAJ0604967.1"/>
    </source>
</evidence>
<proteinExistence type="predicted"/>